<sequence>MTTNLKNLVLLHPAGRMPDTFTGVVRTLPPEIKSWLPNLGIGSLSSQQQTAEEFLDRNELRRVILAGHGTGAQIAAAISLAQPKRVSHLVLSQPQLRVDEKELDTQLKAMKLVPKFLLRRRGIDKGELMASLEATRGLDLGESLVEAGIPILILAAHEDSGIQGSRFVPVPESATPWYEAQPERLAAEIVSLINSS</sequence>
<reference evidence="1 2" key="1">
    <citation type="submission" date="2018-02" db="EMBL/GenBank/DDBJ databases">
        <title>Corynebacterium alimpuense sp. nov., a marine obligate actinomycete isolated from sediments of Valparaiso bay, Chile.</title>
        <authorList>
            <person name="Claverias F."/>
            <person name="Gonzales-Siles L."/>
            <person name="Salva-Serra F."/>
            <person name="Inganaes E."/>
            <person name="Molin K."/>
            <person name="Cumsille A."/>
            <person name="Undabarrena A."/>
            <person name="Couve E."/>
            <person name="Moore E.R.B."/>
            <person name="Gomila M."/>
            <person name="Camara B."/>
        </authorList>
    </citation>
    <scope>NUCLEOTIDE SEQUENCE [LARGE SCALE GENOMIC DNA]</scope>
    <source>
        <strain evidence="1 2">CCUG 69366</strain>
    </source>
</reference>
<dbReference type="OrthoDB" id="4407290at2"/>
<evidence type="ECO:0000313" key="2">
    <source>
        <dbReference type="Proteomes" id="UP000266975"/>
    </source>
</evidence>
<evidence type="ECO:0008006" key="3">
    <source>
        <dbReference type="Google" id="ProtNLM"/>
    </source>
</evidence>
<protein>
    <recommendedName>
        <fullName evidence="3">Alpha/beta hydrolase</fullName>
    </recommendedName>
</protein>
<dbReference type="AlphaFoldDB" id="A0A3M8K9U2"/>
<keyword evidence="2" id="KW-1185">Reference proteome</keyword>
<proteinExistence type="predicted"/>
<dbReference type="InterPro" id="IPR029058">
    <property type="entry name" value="AB_hydrolase_fold"/>
</dbReference>
<name>A0A3M8K9U2_9CORY</name>
<dbReference type="EMBL" id="PTJO01000001">
    <property type="protein sequence ID" value="RNE49906.1"/>
    <property type="molecule type" value="Genomic_DNA"/>
</dbReference>
<organism evidence="1 2">
    <name type="scientific">Corynebacterium alimapuense</name>
    <dbReference type="NCBI Taxonomy" id="1576874"/>
    <lineage>
        <taxon>Bacteria</taxon>
        <taxon>Bacillati</taxon>
        <taxon>Actinomycetota</taxon>
        <taxon>Actinomycetes</taxon>
        <taxon>Mycobacteriales</taxon>
        <taxon>Corynebacteriaceae</taxon>
        <taxon>Corynebacterium</taxon>
    </lineage>
</organism>
<dbReference type="Gene3D" id="3.40.50.1820">
    <property type="entry name" value="alpha/beta hydrolase"/>
    <property type="match status" value="1"/>
</dbReference>
<gene>
    <name evidence="1" type="ORF">C5L39_00580</name>
</gene>
<evidence type="ECO:0000313" key="1">
    <source>
        <dbReference type="EMBL" id="RNE49906.1"/>
    </source>
</evidence>
<dbReference type="SUPFAM" id="SSF53474">
    <property type="entry name" value="alpha/beta-Hydrolases"/>
    <property type="match status" value="1"/>
</dbReference>
<comment type="caution">
    <text evidence="1">The sequence shown here is derived from an EMBL/GenBank/DDBJ whole genome shotgun (WGS) entry which is preliminary data.</text>
</comment>
<dbReference type="RefSeq" id="WP_123046951.1">
    <property type="nucleotide sequence ID" value="NZ_PTJO01000001.1"/>
</dbReference>
<dbReference type="Proteomes" id="UP000266975">
    <property type="component" value="Unassembled WGS sequence"/>
</dbReference>
<accession>A0A3M8K9U2</accession>